<evidence type="ECO:0000256" key="1">
    <source>
        <dbReference type="SAM" id="SignalP"/>
    </source>
</evidence>
<comment type="caution">
    <text evidence="2">The sequence shown here is derived from an EMBL/GenBank/DDBJ whole genome shotgun (WGS) entry which is preliminary data.</text>
</comment>
<evidence type="ECO:0000313" key="4">
    <source>
        <dbReference type="Proteomes" id="UP000826195"/>
    </source>
</evidence>
<dbReference type="EMBL" id="JAHXZJ010002287">
    <property type="protein sequence ID" value="KAH0543726.1"/>
    <property type="molecule type" value="Genomic_DNA"/>
</dbReference>
<evidence type="ECO:0000313" key="2">
    <source>
        <dbReference type="EMBL" id="KAH0543726.1"/>
    </source>
</evidence>
<sequence length="114" mass="13081">MTTNINPSFFPLLILFTILAIAEANDLGCKSNRTKRELPTRYLIFPQGSNVQLIYCLTIGTYAKPESFFTVGVTAGLAWELPHRETVPYRKPAEVYHRRSRRELYPKVESMLTT</sequence>
<feature type="signal peptide" evidence="1">
    <location>
        <begin position="1"/>
        <end position="24"/>
    </location>
</feature>
<feature type="chain" id="PRO_5044715930" evidence="1">
    <location>
        <begin position="25"/>
        <end position="114"/>
    </location>
</feature>
<dbReference type="AlphaFoldDB" id="A0AAV7I455"/>
<protein>
    <submittedName>
        <fullName evidence="2">Uncharacterized protein</fullName>
    </submittedName>
</protein>
<keyword evidence="4" id="KW-1185">Reference proteome</keyword>
<dbReference type="Proteomes" id="UP000826195">
    <property type="component" value="Unassembled WGS sequence"/>
</dbReference>
<accession>A0AAV7I455</accession>
<organism evidence="2 4">
    <name type="scientific">Cotesia glomerata</name>
    <name type="common">Lepidopteran parasitic wasp</name>
    <name type="synonym">Apanteles glomeratus</name>
    <dbReference type="NCBI Taxonomy" id="32391"/>
    <lineage>
        <taxon>Eukaryota</taxon>
        <taxon>Metazoa</taxon>
        <taxon>Ecdysozoa</taxon>
        <taxon>Arthropoda</taxon>
        <taxon>Hexapoda</taxon>
        <taxon>Insecta</taxon>
        <taxon>Pterygota</taxon>
        <taxon>Neoptera</taxon>
        <taxon>Endopterygota</taxon>
        <taxon>Hymenoptera</taxon>
        <taxon>Apocrita</taxon>
        <taxon>Ichneumonoidea</taxon>
        <taxon>Braconidae</taxon>
        <taxon>Microgastrinae</taxon>
        <taxon>Cotesia</taxon>
    </lineage>
</organism>
<proteinExistence type="predicted"/>
<name>A0AAV7I455_COTGL</name>
<evidence type="ECO:0000313" key="3">
    <source>
        <dbReference type="EMBL" id="KAH0549487.1"/>
    </source>
</evidence>
<dbReference type="EMBL" id="JAHXZJ010001864">
    <property type="protein sequence ID" value="KAH0549487.1"/>
    <property type="molecule type" value="Genomic_DNA"/>
</dbReference>
<gene>
    <name evidence="2" type="ORF">KQX54_000501</name>
    <name evidence="3" type="ORF">KQX54_009715</name>
</gene>
<keyword evidence="1" id="KW-0732">Signal</keyword>
<reference evidence="2 4" key="1">
    <citation type="journal article" date="2021" name="J. Hered.">
        <title>A chromosome-level genome assembly of the parasitoid wasp, Cotesia glomerata (Hymenoptera: Braconidae).</title>
        <authorList>
            <person name="Pinto B.J."/>
            <person name="Weis J.J."/>
            <person name="Gamble T."/>
            <person name="Ode P.J."/>
            <person name="Paul R."/>
            <person name="Zaspel J.M."/>
        </authorList>
    </citation>
    <scope>NUCLEOTIDE SEQUENCE [LARGE SCALE GENOMIC DNA]</scope>
    <source>
        <strain evidence="2">CgM1</strain>
    </source>
</reference>